<dbReference type="EMBL" id="CAKKNE010000001">
    <property type="protein sequence ID" value="CAH0366140.1"/>
    <property type="molecule type" value="Genomic_DNA"/>
</dbReference>
<feature type="region of interest" description="Disordered" evidence="1">
    <location>
        <begin position="36"/>
        <end position="117"/>
    </location>
</feature>
<protein>
    <submittedName>
        <fullName evidence="2">Uncharacterized protein</fullName>
    </submittedName>
</protein>
<sequence>MGGRRGKGGKRRGAPALAFCGVDEGLTLDEYVGAASTEHHVSTPGPQSPLKSPLRAAPSPPKRRSPLKPRSALLPPLSKGERRPKSNKSVRFTPGTAGSVLSSDDEPEDVPDPSKIWAMPPPRKFDYEWRFNAPAKVLVHGVDINARPGPVAEAPPAAELSMMNPVVAPNQVSLAEMRRRRRVERTRRTLRTPWLPSHGHVRRAPYAPNGTYLFPTPSSNLLSKKVRTRFVSRVLCFSFARDVRHAPRTSTRRWRAPPAVTALRRVDALDTRRRREKLKKELITLESDLVGGPEVSTMAESEQHGRVLGDMLDLRKELMRTIASPWHPRMGRRR</sequence>
<reference evidence="3" key="2">
    <citation type="submission" date="2021-11" db="EMBL/GenBank/DDBJ databases">
        <authorList>
            <consortium name="Genoscope - CEA"/>
            <person name="William W."/>
        </authorList>
    </citation>
    <scope>NUCLEOTIDE SEQUENCE</scope>
</reference>
<evidence type="ECO:0000313" key="3">
    <source>
        <dbReference type="EMBL" id="CAH0366140.1"/>
    </source>
</evidence>
<proteinExistence type="predicted"/>
<dbReference type="Proteomes" id="UP000789595">
    <property type="component" value="Unassembled WGS sequence"/>
</dbReference>
<name>A0A7S3ZQA6_9STRA</name>
<dbReference type="EMBL" id="HBIW01006853">
    <property type="protein sequence ID" value="CAE0690300.1"/>
    <property type="molecule type" value="Transcribed_RNA"/>
</dbReference>
<evidence type="ECO:0000256" key="1">
    <source>
        <dbReference type="SAM" id="MobiDB-lite"/>
    </source>
</evidence>
<keyword evidence="4" id="KW-1185">Reference proteome</keyword>
<feature type="compositionally biased region" description="Low complexity" evidence="1">
    <location>
        <begin position="48"/>
        <end position="57"/>
    </location>
</feature>
<evidence type="ECO:0000313" key="4">
    <source>
        <dbReference type="Proteomes" id="UP000789595"/>
    </source>
</evidence>
<accession>A0A7S3ZQA6</accession>
<evidence type="ECO:0000313" key="2">
    <source>
        <dbReference type="EMBL" id="CAE0690300.1"/>
    </source>
</evidence>
<dbReference type="AlphaFoldDB" id="A0A7S3ZQA6"/>
<gene>
    <name evidence="2" type="ORF">PCAL00307_LOCUS5735</name>
    <name evidence="3" type="ORF">PECAL_1P26150</name>
</gene>
<reference evidence="2" key="1">
    <citation type="submission" date="2021-01" db="EMBL/GenBank/DDBJ databases">
        <authorList>
            <person name="Corre E."/>
            <person name="Pelletier E."/>
            <person name="Niang G."/>
            <person name="Scheremetjew M."/>
            <person name="Finn R."/>
            <person name="Kale V."/>
            <person name="Holt S."/>
            <person name="Cochrane G."/>
            <person name="Meng A."/>
            <person name="Brown T."/>
            <person name="Cohen L."/>
        </authorList>
    </citation>
    <scope>NUCLEOTIDE SEQUENCE</scope>
    <source>
        <strain evidence="2">CCMP1756</strain>
    </source>
</reference>
<organism evidence="2">
    <name type="scientific">Pelagomonas calceolata</name>
    <dbReference type="NCBI Taxonomy" id="35677"/>
    <lineage>
        <taxon>Eukaryota</taxon>
        <taxon>Sar</taxon>
        <taxon>Stramenopiles</taxon>
        <taxon>Ochrophyta</taxon>
        <taxon>Pelagophyceae</taxon>
        <taxon>Pelagomonadales</taxon>
        <taxon>Pelagomonadaceae</taxon>
        <taxon>Pelagomonas</taxon>
    </lineage>
</organism>